<feature type="compositionally biased region" description="Polar residues" evidence="1">
    <location>
        <begin position="238"/>
        <end position="248"/>
    </location>
</feature>
<keyword evidence="3" id="KW-1185">Reference proteome</keyword>
<sequence length="564" mass="59302">MVPVRSMKTGHIVVGYISRNPDSATTPTSEDYLDDITTDEKKIGMIVAPISFSAMRSQKLLSPSALRASSAGSSATSPRTTTNISPPWEQQQQQHHQQQRRVSFSSDRDGNGEQSGSTRLTGLGEQRQRQQRRASPDGSSSSPPTSITMRANSNDPNYDANIISEDLLQPRRRLSSPSSPLQEPARRSSPSPVVDREGRGGASADVRRPPSPSDRPHHCLERTHPHTDAPPPIAAVSTGGNSDCPNSATQTTAALHLDVVENNVRSSSPQTVLRSSAGASPSAAAALLNCEAAIDVTSPSPSSSALLDTEVPLLPTEQIPSRCGSTTAHEKEEAPPPSTTHGSAMGNAEEERAVEEVAGANVPDVVPDGAALVATPTRRGAPLMQMDDASSPLPHPFPNDSAPQPHPAVVVVAVDSTKFQDDEGGEQQGILQQVEQSRGTSSAPPTSCETSMREKETNVFLERGSAAAAALPPPTPPATTQVDNNTAPPPEANREEGDGRGELTLTDEDDDTTTTIRVAQNDHHNDDDASANPSSSVSSSAVLAPTARGKCATRKKQKGGKGSR</sequence>
<accession>A0A0S4INF6</accession>
<organism evidence="2 3">
    <name type="scientific">Bodo saltans</name>
    <name type="common">Flagellated protozoan</name>
    <dbReference type="NCBI Taxonomy" id="75058"/>
    <lineage>
        <taxon>Eukaryota</taxon>
        <taxon>Discoba</taxon>
        <taxon>Euglenozoa</taxon>
        <taxon>Kinetoplastea</taxon>
        <taxon>Metakinetoplastina</taxon>
        <taxon>Eubodonida</taxon>
        <taxon>Bodonidae</taxon>
        <taxon>Bodo</taxon>
    </lineage>
</organism>
<proteinExistence type="predicted"/>
<feature type="compositionally biased region" description="Basic and acidic residues" evidence="1">
    <location>
        <begin position="214"/>
        <end position="227"/>
    </location>
</feature>
<evidence type="ECO:0000313" key="2">
    <source>
        <dbReference type="EMBL" id="CUE83272.1"/>
    </source>
</evidence>
<gene>
    <name evidence="2" type="ORF">BSAL_56705</name>
</gene>
<dbReference type="EMBL" id="CYKH01000202">
    <property type="protein sequence ID" value="CUE83272.1"/>
    <property type="molecule type" value="Genomic_DNA"/>
</dbReference>
<feature type="region of interest" description="Disordered" evidence="1">
    <location>
        <begin position="379"/>
        <end position="564"/>
    </location>
</feature>
<evidence type="ECO:0000256" key="1">
    <source>
        <dbReference type="SAM" id="MobiDB-lite"/>
    </source>
</evidence>
<feature type="compositionally biased region" description="Low complexity" evidence="1">
    <location>
        <begin position="65"/>
        <end position="82"/>
    </location>
</feature>
<feature type="region of interest" description="Disordered" evidence="1">
    <location>
        <begin position="65"/>
        <end position="248"/>
    </location>
</feature>
<protein>
    <submittedName>
        <fullName evidence="2">Uncharacterized protein</fullName>
    </submittedName>
</protein>
<feature type="compositionally biased region" description="Polar residues" evidence="1">
    <location>
        <begin position="147"/>
        <end position="156"/>
    </location>
</feature>
<dbReference type="AlphaFoldDB" id="A0A0S4INF6"/>
<reference evidence="3" key="1">
    <citation type="submission" date="2015-09" db="EMBL/GenBank/DDBJ databases">
        <authorList>
            <consortium name="Pathogen Informatics"/>
        </authorList>
    </citation>
    <scope>NUCLEOTIDE SEQUENCE [LARGE SCALE GENOMIC DNA]</scope>
    <source>
        <strain evidence="3">Lake Konstanz</strain>
    </source>
</reference>
<feature type="compositionally biased region" description="Basic and acidic residues" evidence="1">
    <location>
        <begin position="492"/>
        <end position="501"/>
    </location>
</feature>
<dbReference type="VEuPathDB" id="TriTrypDB:BSAL_56705"/>
<evidence type="ECO:0000313" key="3">
    <source>
        <dbReference type="Proteomes" id="UP000051952"/>
    </source>
</evidence>
<feature type="compositionally biased region" description="Polar residues" evidence="1">
    <location>
        <begin position="429"/>
        <end position="450"/>
    </location>
</feature>
<feature type="compositionally biased region" description="Low complexity" evidence="1">
    <location>
        <begin position="530"/>
        <end position="542"/>
    </location>
</feature>
<feature type="compositionally biased region" description="Low complexity" evidence="1">
    <location>
        <begin position="136"/>
        <end position="146"/>
    </location>
</feature>
<feature type="region of interest" description="Disordered" evidence="1">
    <location>
        <begin position="317"/>
        <end position="355"/>
    </location>
</feature>
<feature type="compositionally biased region" description="Basic residues" evidence="1">
    <location>
        <begin position="551"/>
        <end position="564"/>
    </location>
</feature>
<dbReference type="Proteomes" id="UP000051952">
    <property type="component" value="Unassembled WGS sequence"/>
</dbReference>
<name>A0A0S4INF6_BODSA</name>